<dbReference type="RefSeq" id="WP_203767873.1">
    <property type="nucleotide sequence ID" value="NZ_BAAABO010000007.1"/>
</dbReference>
<keyword evidence="3" id="KW-1185">Reference proteome</keyword>
<protein>
    <recommendedName>
        <fullName evidence="4">DUF2550 family protein</fullName>
    </recommendedName>
</protein>
<dbReference type="Proteomes" id="UP000609879">
    <property type="component" value="Unassembled WGS sequence"/>
</dbReference>
<organism evidence="2 3">
    <name type="scientific">Paractinoplanes deccanensis</name>
    <dbReference type="NCBI Taxonomy" id="113561"/>
    <lineage>
        <taxon>Bacteria</taxon>
        <taxon>Bacillati</taxon>
        <taxon>Actinomycetota</taxon>
        <taxon>Actinomycetes</taxon>
        <taxon>Micromonosporales</taxon>
        <taxon>Micromonosporaceae</taxon>
        <taxon>Paractinoplanes</taxon>
    </lineage>
</organism>
<evidence type="ECO:0000313" key="3">
    <source>
        <dbReference type="Proteomes" id="UP000609879"/>
    </source>
</evidence>
<evidence type="ECO:0000313" key="2">
    <source>
        <dbReference type="EMBL" id="GID76072.1"/>
    </source>
</evidence>
<proteinExistence type="predicted"/>
<dbReference type="EMBL" id="BOMI01000090">
    <property type="protein sequence ID" value="GID76072.1"/>
    <property type="molecule type" value="Genomic_DNA"/>
</dbReference>
<keyword evidence="1" id="KW-1133">Transmembrane helix</keyword>
<keyword evidence="1" id="KW-0812">Transmembrane</keyword>
<name>A0ABQ3Y7U5_9ACTN</name>
<sequence length="145" mass="16050">MKIWLVPGAGVVLLALVWVGVRALRRRPAAATRRLAQIVCDVFGDDWARRLGLPPEQLRAALVRGAGPAVAHDLGDLVEGVELRFDRCGPREPVETSVTCRYRADQGSARAQLRMGWDHLPPDVRAQFLREGATTAVRRWEVPVP</sequence>
<feature type="transmembrane region" description="Helical" evidence="1">
    <location>
        <begin position="6"/>
        <end position="24"/>
    </location>
</feature>
<evidence type="ECO:0000256" key="1">
    <source>
        <dbReference type="SAM" id="Phobius"/>
    </source>
</evidence>
<evidence type="ECO:0008006" key="4">
    <source>
        <dbReference type="Google" id="ProtNLM"/>
    </source>
</evidence>
<reference evidence="2 3" key="1">
    <citation type="submission" date="2021-01" db="EMBL/GenBank/DDBJ databases">
        <title>Whole genome shotgun sequence of Actinoplanes deccanensis NBRC 13994.</title>
        <authorList>
            <person name="Komaki H."/>
            <person name="Tamura T."/>
        </authorList>
    </citation>
    <scope>NUCLEOTIDE SEQUENCE [LARGE SCALE GENOMIC DNA]</scope>
    <source>
        <strain evidence="2 3">NBRC 13994</strain>
    </source>
</reference>
<keyword evidence="1" id="KW-0472">Membrane</keyword>
<accession>A0ABQ3Y7U5</accession>
<gene>
    <name evidence="2" type="ORF">Ade02nite_47130</name>
</gene>
<comment type="caution">
    <text evidence="2">The sequence shown here is derived from an EMBL/GenBank/DDBJ whole genome shotgun (WGS) entry which is preliminary data.</text>
</comment>